<keyword evidence="8" id="KW-0378">Hydrolase</keyword>
<evidence type="ECO:0000313" key="8">
    <source>
        <dbReference type="EMBL" id="KAK7208415.1"/>
    </source>
</evidence>
<dbReference type="GO" id="GO:0016787">
    <property type="term" value="F:hydrolase activity"/>
    <property type="evidence" value="ECO:0007669"/>
    <property type="project" value="UniProtKB-KW"/>
</dbReference>
<dbReference type="InterPro" id="IPR051701">
    <property type="entry name" value="Mito_OM_Translocase_MSP1"/>
</dbReference>
<sequence length="367" mass="41006">MLNPDLFTPKSSSSSSKILSAAGIIVSSLAFRVAISVSAAFLTTYILQHRSTKLQLKPNLSKVREKLKKDGRNVPLNSHEISLIQECIPEDINVKFDDIGGLEDIIDDLRETVVYPLTVPGLFSGSSPLLQAPKGVLLYGPPGCGKTMIAKALAHESSATFLNVKISSITDKWFGESNKYAAAIFSLARKLEPCIVFIDEIDSFLRSRETNDNEAMSMVKSEFMTQWDGLSSGGRIVILGATNRPNDIDAAFLRRMPKRYGIRLPDLKKRIEILKLSLHGTTLEEPFDFEKVARHMEGLSGSGIKEACRDAAMIPIREYFRDHRKKHGMKFVPTEENDALKTRPLRDSDFFVEWAAKKKDDELDDLE</sequence>
<comment type="subcellular location">
    <subcellularLocation>
        <location evidence="1">Mitochondrion outer membrane</location>
        <topology evidence="1">Single-pass membrane protein</topology>
    </subcellularLocation>
</comment>
<dbReference type="SUPFAM" id="SSF52540">
    <property type="entry name" value="P-loop containing nucleoside triphosphate hydrolases"/>
    <property type="match status" value="1"/>
</dbReference>
<evidence type="ECO:0000256" key="2">
    <source>
        <dbReference type="ARBA" id="ARBA00022741"/>
    </source>
</evidence>
<evidence type="ECO:0000259" key="7">
    <source>
        <dbReference type="SMART" id="SM00382"/>
    </source>
</evidence>
<keyword evidence="4 6" id="KW-0067">ATP-binding</keyword>
<keyword evidence="3" id="KW-0472">Membrane</keyword>
<protein>
    <submittedName>
        <fullName evidence="8">P-loop containing nucleoside triphosphate hydrolase protein</fullName>
    </submittedName>
</protein>
<reference evidence="8 9" key="1">
    <citation type="submission" date="2024-03" db="EMBL/GenBank/DDBJ databases">
        <title>Genome-scale model development and genomic sequencing of the oleaginous clade Lipomyces.</title>
        <authorList>
            <consortium name="Lawrence Berkeley National Laboratory"/>
            <person name="Czajka J.J."/>
            <person name="Han Y."/>
            <person name="Kim J."/>
            <person name="Mondo S.J."/>
            <person name="Hofstad B.A."/>
            <person name="Robles A."/>
            <person name="Haridas S."/>
            <person name="Riley R."/>
            <person name="LaButti K."/>
            <person name="Pangilinan J."/>
            <person name="Andreopoulos W."/>
            <person name="Lipzen A."/>
            <person name="Yan J."/>
            <person name="Wang M."/>
            <person name="Ng V."/>
            <person name="Grigoriev I.V."/>
            <person name="Spatafora J.W."/>
            <person name="Magnuson J.K."/>
            <person name="Baker S.E."/>
            <person name="Pomraning K.R."/>
        </authorList>
    </citation>
    <scope>NUCLEOTIDE SEQUENCE [LARGE SCALE GENOMIC DNA]</scope>
    <source>
        <strain evidence="8 9">Phaff 52-87</strain>
    </source>
</reference>
<comment type="similarity">
    <text evidence="6">Belongs to the AAA ATPase family.</text>
</comment>
<proteinExistence type="inferred from homology"/>
<evidence type="ECO:0000313" key="9">
    <source>
        <dbReference type="Proteomes" id="UP001498771"/>
    </source>
</evidence>
<dbReference type="PANTHER" id="PTHR45644">
    <property type="entry name" value="AAA ATPASE, PUTATIVE (AFU_ORTHOLOGUE AFUA_2G12920)-RELATED-RELATED"/>
    <property type="match status" value="1"/>
</dbReference>
<evidence type="ECO:0000256" key="5">
    <source>
        <dbReference type="ARBA" id="ARBA00023128"/>
    </source>
</evidence>
<dbReference type="PANTHER" id="PTHR45644:SF3">
    <property type="entry name" value="FI08533P-RELATED"/>
    <property type="match status" value="1"/>
</dbReference>
<dbReference type="InterPro" id="IPR003959">
    <property type="entry name" value="ATPase_AAA_core"/>
</dbReference>
<evidence type="ECO:0000256" key="3">
    <source>
        <dbReference type="ARBA" id="ARBA00022787"/>
    </source>
</evidence>
<accession>A0ABR1FEX3</accession>
<dbReference type="Gene3D" id="1.10.8.60">
    <property type="match status" value="1"/>
</dbReference>
<dbReference type="Proteomes" id="UP001498771">
    <property type="component" value="Unassembled WGS sequence"/>
</dbReference>
<dbReference type="InterPro" id="IPR041569">
    <property type="entry name" value="AAA_lid_3"/>
</dbReference>
<keyword evidence="5" id="KW-0496">Mitochondrion</keyword>
<keyword evidence="9" id="KW-1185">Reference proteome</keyword>
<dbReference type="Pfam" id="PF00004">
    <property type="entry name" value="AAA"/>
    <property type="match status" value="1"/>
</dbReference>
<evidence type="ECO:0000256" key="4">
    <source>
        <dbReference type="ARBA" id="ARBA00022840"/>
    </source>
</evidence>
<name>A0ABR1FEX3_9ASCO</name>
<feature type="domain" description="AAA+ ATPase" evidence="7">
    <location>
        <begin position="132"/>
        <end position="266"/>
    </location>
</feature>
<dbReference type="EMBL" id="JBBJBU010000001">
    <property type="protein sequence ID" value="KAK7208415.1"/>
    <property type="molecule type" value="Genomic_DNA"/>
</dbReference>
<dbReference type="Pfam" id="PF17862">
    <property type="entry name" value="AAA_lid_3"/>
    <property type="match status" value="1"/>
</dbReference>
<organism evidence="8 9">
    <name type="scientific">Myxozyma melibiosi</name>
    <dbReference type="NCBI Taxonomy" id="54550"/>
    <lineage>
        <taxon>Eukaryota</taxon>
        <taxon>Fungi</taxon>
        <taxon>Dikarya</taxon>
        <taxon>Ascomycota</taxon>
        <taxon>Saccharomycotina</taxon>
        <taxon>Lipomycetes</taxon>
        <taxon>Lipomycetales</taxon>
        <taxon>Lipomycetaceae</taxon>
        <taxon>Myxozyma</taxon>
    </lineage>
</organism>
<dbReference type="InterPro" id="IPR003960">
    <property type="entry name" value="ATPase_AAA_CS"/>
</dbReference>
<dbReference type="PROSITE" id="PS00674">
    <property type="entry name" value="AAA"/>
    <property type="match status" value="1"/>
</dbReference>
<gene>
    <name evidence="8" type="ORF">BZA70DRAFT_233389</name>
</gene>
<dbReference type="InterPro" id="IPR003593">
    <property type="entry name" value="AAA+_ATPase"/>
</dbReference>
<evidence type="ECO:0000256" key="1">
    <source>
        <dbReference type="ARBA" id="ARBA00004572"/>
    </source>
</evidence>
<evidence type="ECO:0000256" key="6">
    <source>
        <dbReference type="RuleBase" id="RU003651"/>
    </source>
</evidence>
<dbReference type="RefSeq" id="XP_064771448.1">
    <property type="nucleotide sequence ID" value="XM_064910256.1"/>
</dbReference>
<dbReference type="Gene3D" id="3.40.50.300">
    <property type="entry name" value="P-loop containing nucleotide triphosphate hydrolases"/>
    <property type="match status" value="1"/>
</dbReference>
<keyword evidence="3" id="KW-1000">Mitochondrion outer membrane</keyword>
<dbReference type="InterPro" id="IPR027417">
    <property type="entry name" value="P-loop_NTPase"/>
</dbReference>
<dbReference type="SMART" id="SM00382">
    <property type="entry name" value="AAA"/>
    <property type="match status" value="1"/>
</dbReference>
<keyword evidence="2 6" id="KW-0547">Nucleotide-binding</keyword>
<comment type="caution">
    <text evidence="8">The sequence shown here is derived from an EMBL/GenBank/DDBJ whole genome shotgun (WGS) entry which is preliminary data.</text>
</comment>
<dbReference type="GeneID" id="90035768"/>